<dbReference type="GO" id="GO:0160141">
    <property type="term" value="F:23S rRNA pseudouridine(955/2504/2580) synthase activity"/>
    <property type="evidence" value="ECO:0007669"/>
    <property type="project" value="UniProtKB-EC"/>
</dbReference>
<dbReference type="Pfam" id="PF00849">
    <property type="entry name" value="PseudoU_synth_2"/>
    <property type="match status" value="1"/>
</dbReference>
<keyword evidence="6 9" id="KW-0413">Isomerase</keyword>
<sequence length="300" mass="34524">MVKIEFLIIDKGNSGRRLDNFLLSKYKKVPKSKIYSSIRKAKIKVNDRKSKPDYKLIQNDKVSCPIFTEKKNIGESPNLSNHINVIKKSIIYDSKNYIVINKPPNFSVHGGSGLNFGIIEIVKKIYNHSDEFKLAHRIDRLTSGCLIIAKKMSSLRSIHKQFREKSVKKIYECIVHGQWPNDLKKIESNIEVKKMNNERKSIESELGKNSITKFKILSSSKVFSNIIAIPITGRTHQIRFQCYSVGHPIVGDSKYYLKHFPESKSRMMLHAKEINFFDDSQPTKVIASENYDFGIKEVSI</sequence>
<dbReference type="PROSITE" id="PS50889">
    <property type="entry name" value="S4"/>
    <property type="match status" value="1"/>
</dbReference>
<dbReference type="GO" id="GO:0003723">
    <property type="term" value="F:RNA binding"/>
    <property type="evidence" value="ECO:0007669"/>
    <property type="project" value="UniProtKB-KW"/>
</dbReference>
<dbReference type="InterPro" id="IPR006225">
    <property type="entry name" value="PsdUridine_synth_RluC/D"/>
</dbReference>
<dbReference type="SUPFAM" id="SSF55174">
    <property type="entry name" value="Alpha-L RNA-binding motif"/>
    <property type="match status" value="1"/>
</dbReference>
<dbReference type="Gene3D" id="3.30.2350.10">
    <property type="entry name" value="Pseudouridine synthase"/>
    <property type="match status" value="1"/>
</dbReference>
<dbReference type="PANTHER" id="PTHR21600">
    <property type="entry name" value="MITOCHONDRIAL RNA PSEUDOURIDINE SYNTHASE"/>
    <property type="match status" value="1"/>
</dbReference>
<organism evidence="11 12">
    <name type="scientific">SAR86 cluster bacterium</name>
    <dbReference type="NCBI Taxonomy" id="2030880"/>
    <lineage>
        <taxon>Bacteria</taxon>
        <taxon>Pseudomonadati</taxon>
        <taxon>Pseudomonadota</taxon>
        <taxon>Gammaproteobacteria</taxon>
        <taxon>SAR86 cluster</taxon>
    </lineage>
</organism>
<comment type="similarity">
    <text evidence="3 9">Belongs to the pseudouridine synthase RluA family.</text>
</comment>
<dbReference type="EMBL" id="SHBE01000002">
    <property type="protein sequence ID" value="RZO26878.1"/>
    <property type="molecule type" value="Genomic_DNA"/>
</dbReference>
<evidence type="ECO:0000313" key="11">
    <source>
        <dbReference type="EMBL" id="RZO26878.1"/>
    </source>
</evidence>
<comment type="catalytic activity">
    <reaction evidence="1">
        <text>uridine(955/2504/2580) in 23S rRNA = pseudouridine(955/2504/2580) in 23S rRNA</text>
        <dbReference type="Rhea" id="RHEA:42528"/>
        <dbReference type="Rhea" id="RHEA-COMP:10099"/>
        <dbReference type="Rhea" id="RHEA-COMP:10100"/>
        <dbReference type="ChEBI" id="CHEBI:65314"/>
        <dbReference type="ChEBI" id="CHEBI:65315"/>
        <dbReference type="EC" id="5.4.99.24"/>
    </reaction>
</comment>
<evidence type="ECO:0000256" key="2">
    <source>
        <dbReference type="ARBA" id="ARBA00002876"/>
    </source>
</evidence>
<dbReference type="SMART" id="SM00363">
    <property type="entry name" value="S4"/>
    <property type="match status" value="1"/>
</dbReference>
<accession>A0A520N080</accession>
<dbReference type="InterPro" id="IPR006224">
    <property type="entry name" value="PsdUridine_synth_RluA-like_CS"/>
</dbReference>
<dbReference type="SUPFAM" id="SSF55120">
    <property type="entry name" value="Pseudouridine synthase"/>
    <property type="match status" value="1"/>
</dbReference>
<feature type="active site" evidence="7">
    <location>
        <position position="139"/>
    </location>
</feature>
<evidence type="ECO:0000256" key="4">
    <source>
        <dbReference type="ARBA" id="ARBA00022552"/>
    </source>
</evidence>
<dbReference type="PANTHER" id="PTHR21600:SF92">
    <property type="entry name" value="RIBOSOMAL LARGE SUBUNIT PSEUDOURIDINE SYNTHASE C"/>
    <property type="match status" value="1"/>
</dbReference>
<dbReference type="CDD" id="cd00165">
    <property type="entry name" value="S4"/>
    <property type="match status" value="1"/>
</dbReference>
<dbReference type="Gene3D" id="3.10.290.10">
    <property type="entry name" value="RNA-binding S4 domain"/>
    <property type="match status" value="1"/>
</dbReference>
<evidence type="ECO:0000256" key="9">
    <source>
        <dbReference type="RuleBase" id="RU362028"/>
    </source>
</evidence>
<keyword evidence="4" id="KW-0698">rRNA processing</keyword>
<reference evidence="11 12" key="1">
    <citation type="submission" date="2019-02" db="EMBL/GenBank/DDBJ databases">
        <title>Prokaryotic population dynamics and viral predation in marine succession experiment using metagenomics: the confinement effect.</title>
        <authorList>
            <person name="Haro-Moreno J.M."/>
            <person name="Rodriguez-Valera F."/>
            <person name="Lopez-Perez M."/>
        </authorList>
    </citation>
    <scope>NUCLEOTIDE SEQUENCE [LARGE SCALE GENOMIC DNA]</scope>
    <source>
        <strain evidence="11">MED-G159</strain>
    </source>
</reference>
<evidence type="ECO:0000256" key="7">
    <source>
        <dbReference type="PIRSR" id="PIRSR606225-1"/>
    </source>
</evidence>
<protein>
    <recommendedName>
        <fullName evidence="9">Pseudouridine synthase</fullName>
        <ecNumber evidence="9">5.4.99.-</ecNumber>
    </recommendedName>
</protein>
<comment type="caution">
    <text evidence="11">The sequence shown here is derived from an EMBL/GenBank/DDBJ whole genome shotgun (WGS) entry which is preliminary data.</text>
</comment>
<dbReference type="NCBIfam" id="TIGR00005">
    <property type="entry name" value="rluA_subfam"/>
    <property type="match status" value="1"/>
</dbReference>
<dbReference type="EC" id="5.4.99.-" evidence="9"/>
<evidence type="ECO:0000259" key="10">
    <source>
        <dbReference type="SMART" id="SM00363"/>
    </source>
</evidence>
<evidence type="ECO:0000256" key="1">
    <source>
        <dbReference type="ARBA" id="ARBA00000381"/>
    </source>
</evidence>
<dbReference type="InterPro" id="IPR020103">
    <property type="entry name" value="PsdUridine_synth_cat_dom_sf"/>
</dbReference>
<proteinExistence type="inferred from homology"/>
<dbReference type="InterPro" id="IPR002942">
    <property type="entry name" value="S4_RNA-bd"/>
</dbReference>
<evidence type="ECO:0000256" key="3">
    <source>
        <dbReference type="ARBA" id="ARBA00010876"/>
    </source>
</evidence>
<dbReference type="GO" id="GO:0000455">
    <property type="term" value="P:enzyme-directed rRNA pseudouridine synthesis"/>
    <property type="evidence" value="ECO:0007669"/>
    <property type="project" value="TreeGrafter"/>
</dbReference>
<evidence type="ECO:0000313" key="12">
    <source>
        <dbReference type="Proteomes" id="UP000315825"/>
    </source>
</evidence>
<dbReference type="InterPro" id="IPR036986">
    <property type="entry name" value="S4_RNA-bd_sf"/>
</dbReference>
<keyword evidence="5 8" id="KW-0694">RNA-binding</keyword>
<feature type="domain" description="RNA-binding S4" evidence="10">
    <location>
        <begin position="16"/>
        <end position="74"/>
    </location>
</feature>
<evidence type="ECO:0000256" key="5">
    <source>
        <dbReference type="ARBA" id="ARBA00022884"/>
    </source>
</evidence>
<comment type="catalytic activity">
    <reaction evidence="9">
        <text>a uridine in RNA = a pseudouridine in RNA</text>
        <dbReference type="Rhea" id="RHEA:48348"/>
        <dbReference type="Rhea" id="RHEA-COMP:12068"/>
        <dbReference type="Rhea" id="RHEA-COMP:12069"/>
        <dbReference type="ChEBI" id="CHEBI:65314"/>
        <dbReference type="ChEBI" id="CHEBI:65315"/>
    </reaction>
</comment>
<comment type="function">
    <text evidence="2">Responsible for synthesis of pseudouridine from uracil at positions 955, 2504 and 2580 in 23S ribosomal RNA.</text>
</comment>
<evidence type="ECO:0000256" key="6">
    <source>
        <dbReference type="ARBA" id="ARBA00023235"/>
    </source>
</evidence>
<dbReference type="AlphaFoldDB" id="A0A520N080"/>
<dbReference type="InterPro" id="IPR006145">
    <property type="entry name" value="PsdUridine_synth_RsuA/RluA"/>
</dbReference>
<gene>
    <name evidence="11" type="ORF">EVA92_01640</name>
</gene>
<dbReference type="PROSITE" id="PS01129">
    <property type="entry name" value="PSI_RLU"/>
    <property type="match status" value="1"/>
</dbReference>
<dbReference type="InterPro" id="IPR050188">
    <property type="entry name" value="RluA_PseudoU_synthase"/>
</dbReference>
<dbReference type="CDD" id="cd02869">
    <property type="entry name" value="PseudoU_synth_RluA_like"/>
    <property type="match status" value="1"/>
</dbReference>
<name>A0A520N080_9GAMM</name>
<dbReference type="Proteomes" id="UP000315825">
    <property type="component" value="Unassembled WGS sequence"/>
</dbReference>
<evidence type="ECO:0000256" key="8">
    <source>
        <dbReference type="PROSITE-ProRule" id="PRU00182"/>
    </source>
</evidence>